<evidence type="ECO:0008006" key="3">
    <source>
        <dbReference type="Google" id="ProtNLM"/>
    </source>
</evidence>
<dbReference type="Proteomes" id="UP000637720">
    <property type="component" value="Unassembled WGS sequence"/>
</dbReference>
<dbReference type="EMBL" id="BMOF01000055">
    <property type="protein sequence ID" value="GGK06603.1"/>
    <property type="molecule type" value="Genomic_DNA"/>
</dbReference>
<reference evidence="1" key="2">
    <citation type="submission" date="2020-09" db="EMBL/GenBank/DDBJ databases">
        <authorList>
            <person name="Sun Q."/>
            <person name="Ohkuma M."/>
        </authorList>
    </citation>
    <scope>NUCLEOTIDE SEQUENCE</scope>
    <source>
        <strain evidence="1">JCM 14719</strain>
    </source>
</reference>
<evidence type="ECO:0000313" key="1">
    <source>
        <dbReference type="EMBL" id="GGK06603.1"/>
    </source>
</evidence>
<evidence type="ECO:0000313" key="2">
    <source>
        <dbReference type="Proteomes" id="UP000637720"/>
    </source>
</evidence>
<keyword evidence="2" id="KW-1185">Reference proteome</keyword>
<proteinExistence type="predicted"/>
<comment type="caution">
    <text evidence="1">The sequence shown here is derived from an EMBL/GenBank/DDBJ whole genome shotgun (WGS) entry which is preliminary data.</text>
</comment>
<accession>A0A8J3BA54</accession>
<gene>
    <name evidence="1" type="ORF">GCM10007043_20840</name>
</gene>
<dbReference type="RefSeq" id="WP_054669674.1">
    <property type="nucleotide sequence ID" value="NZ_BMOF01000055.1"/>
</dbReference>
<dbReference type="AlphaFoldDB" id="A0A8J3BA54"/>
<name>A0A8J3BA54_9BACI</name>
<protein>
    <recommendedName>
        <fullName evidence="3">DUF2757 family protein</fullName>
    </recommendedName>
</protein>
<sequence length="75" mass="8668">MAVKYVCPRCGMALGTIEADVPEWRLGFHFLTPEERASIITYESNGDVCVRVICEYCQEAVLRQPEWLLMHNHLQ</sequence>
<reference evidence="1" key="1">
    <citation type="journal article" date="2014" name="Int. J. Syst. Evol. Microbiol.">
        <title>Complete genome sequence of Corynebacterium casei LMG S-19264T (=DSM 44701T), isolated from a smear-ripened cheese.</title>
        <authorList>
            <consortium name="US DOE Joint Genome Institute (JGI-PGF)"/>
            <person name="Walter F."/>
            <person name="Albersmeier A."/>
            <person name="Kalinowski J."/>
            <person name="Ruckert C."/>
        </authorList>
    </citation>
    <scope>NUCLEOTIDE SEQUENCE</scope>
    <source>
        <strain evidence="1">JCM 14719</strain>
    </source>
</reference>
<dbReference type="Pfam" id="PF10955">
    <property type="entry name" value="Fin"/>
    <property type="match status" value="1"/>
</dbReference>
<dbReference type="InterPro" id="IPR020115">
    <property type="entry name" value="Fin"/>
</dbReference>
<organism evidence="1 2">
    <name type="scientific">Calditerricola satsumensis</name>
    <dbReference type="NCBI Taxonomy" id="373054"/>
    <lineage>
        <taxon>Bacteria</taxon>
        <taxon>Bacillati</taxon>
        <taxon>Bacillota</taxon>
        <taxon>Bacilli</taxon>
        <taxon>Bacillales</taxon>
        <taxon>Bacillaceae</taxon>
        <taxon>Calditerricola</taxon>
    </lineage>
</organism>
<dbReference type="GO" id="GO:0010468">
    <property type="term" value="P:regulation of gene expression"/>
    <property type="evidence" value="ECO:0007669"/>
    <property type="project" value="InterPro"/>
</dbReference>